<dbReference type="Pfam" id="PF13622">
    <property type="entry name" value="4HBT_3"/>
    <property type="match status" value="1"/>
</dbReference>
<comment type="similarity">
    <text evidence="1">Belongs to the C/M/P thioester hydrolase family.</text>
</comment>
<sequence>MAYLPVPQTSDEPLSSVLNTLRMQEREPGSYVGSNLHQISGRVYGGQVFAQAVVAARATVADEYAERQIHSITAAFLRPGDLDTPTHFDVEEILDGRSFSTRRVFASQNGKTILTARASFQESQPGVEHETPQPAAPAPESLESSAAFFASFDHPAAKAMSSTNAIDMRHVGGAIWLKPVPITNEPTLIWFRLRNRMPADAPQLLHRAILAYSSDQFMLEPILRQHGMYWTSRNLSLATLDHAIWWHRDIDMSEWVLAELTSPSAQGGRGLSLAKFFQDGRHVATMSQEGMVRSREAQ</sequence>
<dbReference type="InterPro" id="IPR029069">
    <property type="entry name" value="HotDog_dom_sf"/>
</dbReference>
<dbReference type="CDD" id="cd03445">
    <property type="entry name" value="Thioesterase_II_repeat2"/>
    <property type="match status" value="1"/>
</dbReference>
<evidence type="ECO:0000313" key="7">
    <source>
        <dbReference type="Proteomes" id="UP000269542"/>
    </source>
</evidence>
<evidence type="ECO:0000259" key="5">
    <source>
        <dbReference type="Pfam" id="PF13622"/>
    </source>
</evidence>
<dbReference type="Proteomes" id="UP000269542">
    <property type="component" value="Chromosome"/>
</dbReference>
<dbReference type="Pfam" id="PF02551">
    <property type="entry name" value="Acyl_CoA_thio"/>
    <property type="match status" value="1"/>
</dbReference>
<dbReference type="GO" id="GO:0006637">
    <property type="term" value="P:acyl-CoA metabolic process"/>
    <property type="evidence" value="ECO:0007669"/>
    <property type="project" value="InterPro"/>
</dbReference>
<dbReference type="CDD" id="cd03444">
    <property type="entry name" value="Thioesterase_II_repeat1"/>
    <property type="match status" value="1"/>
</dbReference>
<feature type="domain" description="Acyl-CoA thioesterase-like N-terminal HotDog" evidence="5">
    <location>
        <begin position="39"/>
        <end position="121"/>
    </location>
</feature>
<feature type="domain" description="Acyl-CoA thioesterase 2 C-terminal" evidence="4">
    <location>
        <begin position="189"/>
        <end position="291"/>
    </location>
</feature>
<dbReference type="AlphaFoldDB" id="A0A3S4VSF5"/>
<feature type="region of interest" description="Disordered" evidence="3">
    <location>
        <begin position="120"/>
        <end position="140"/>
    </location>
</feature>
<dbReference type="GO" id="GO:0047617">
    <property type="term" value="F:fatty acyl-CoA hydrolase activity"/>
    <property type="evidence" value="ECO:0007669"/>
    <property type="project" value="InterPro"/>
</dbReference>
<dbReference type="GO" id="GO:0009062">
    <property type="term" value="P:fatty acid catabolic process"/>
    <property type="evidence" value="ECO:0007669"/>
    <property type="project" value="TreeGrafter"/>
</dbReference>
<accession>A0A3S4VSF5</accession>
<protein>
    <submittedName>
        <fullName evidence="6">Acyl-CoA thioesterase 2</fullName>
        <ecNumber evidence="6">3.1.2.-</ecNumber>
    </submittedName>
</protein>
<dbReference type="InterPro" id="IPR042171">
    <property type="entry name" value="Acyl-CoA_hotdog"/>
</dbReference>
<evidence type="ECO:0000256" key="2">
    <source>
        <dbReference type="ARBA" id="ARBA00022801"/>
    </source>
</evidence>
<gene>
    <name evidence="6" type="primary">tesB</name>
    <name evidence="6" type="ORF">NCTC13354_00432</name>
</gene>
<dbReference type="EMBL" id="LR134476">
    <property type="protein sequence ID" value="VEI12741.1"/>
    <property type="molecule type" value="Genomic_DNA"/>
</dbReference>
<reference evidence="6 7" key="1">
    <citation type="submission" date="2018-12" db="EMBL/GenBank/DDBJ databases">
        <authorList>
            <consortium name="Pathogen Informatics"/>
        </authorList>
    </citation>
    <scope>NUCLEOTIDE SEQUENCE [LARGE SCALE GENOMIC DNA]</scope>
    <source>
        <strain evidence="6 7">NCTC13354</strain>
    </source>
</reference>
<evidence type="ECO:0000256" key="3">
    <source>
        <dbReference type="SAM" id="MobiDB-lite"/>
    </source>
</evidence>
<dbReference type="InterPro" id="IPR025652">
    <property type="entry name" value="TesB_C"/>
</dbReference>
<organism evidence="6 7">
    <name type="scientific">Trueperella bialowiezensis</name>
    <dbReference type="NCBI Taxonomy" id="312285"/>
    <lineage>
        <taxon>Bacteria</taxon>
        <taxon>Bacillati</taxon>
        <taxon>Actinomycetota</taxon>
        <taxon>Actinomycetes</taxon>
        <taxon>Actinomycetales</taxon>
        <taxon>Actinomycetaceae</taxon>
        <taxon>Trueperella</taxon>
    </lineage>
</organism>
<dbReference type="SUPFAM" id="SSF54637">
    <property type="entry name" value="Thioesterase/thiol ester dehydrase-isomerase"/>
    <property type="match status" value="2"/>
</dbReference>
<dbReference type="InterPro" id="IPR049449">
    <property type="entry name" value="TesB_ACOT8-like_N"/>
</dbReference>
<dbReference type="KEGG" id="tbw:NCTC13354_00432"/>
<evidence type="ECO:0000259" key="4">
    <source>
        <dbReference type="Pfam" id="PF02551"/>
    </source>
</evidence>
<dbReference type="PANTHER" id="PTHR11066:SF34">
    <property type="entry name" value="ACYL-COENZYME A THIOESTERASE 8"/>
    <property type="match status" value="1"/>
</dbReference>
<keyword evidence="7" id="KW-1185">Reference proteome</keyword>
<evidence type="ECO:0000313" key="6">
    <source>
        <dbReference type="EMBL" id="VEI12741.1"/>
    </source>
</evidence>
<evidence type="ECO:0000256" key="1">
    <source>
        <dbReference type="ARBA" id="ARBA00006538"/>
    </source>
</evidence>
<dbReference type="Gene3D" id="2.40.160.210">
    <property type="entry name" value="Acyl-CoA thioesterase, double hotdog domain"/>
    <property type="match status" value="1"/>
</dbReference>
<name>A0A3S4VSF5_9ACTO</name>
<dbReference type="EC" id="3.1.2.-" evidence="6"/>
<dbReference type="PANTHER" id="PTHR11066">
    <property type="entry name" value="ACYL-COA THIOESTERASE"/>
    <property type="match status" value="1"/>
</dbReference>
<dbReference type="InterPro" id="IPR003703">
    <property type="entry name" value="Acyl_CoA_thio"/>
</dbReference>
<dbReference type="OrthoDB" id="9781019at2"/>
<proteinExistence type="inferred from homology"/>
<keyword evidence="2 6" id="KW-0378">Hydrolase</keyword>